<dbReference type="CDD" id="cd03801">
    <property type="entry name" value="GT4_PimA-like"/>
    <property type="match status" value="1"/>
</dbReference>
<sequence>MKKIAIFHPVDDMYGASNILVYTLALLSDSFICHVYIPKITGCMAQRLSELKETKNVFFHEVDYIPLVYRAMYNPKGIFSWIIKNIKLMCFLYKNKNDFEFIYINTLSLFTIPFIAGLLRKKSLTHCHEYLSGSLYGSVIKYIVALSPTLVLSVSKHVDSYVKTRWCSDRYIVVHNGIPDSNFSVEDVDSDYIIGKVNYALVGRVMPEKGHWFLLNTLDNMSEVDRDKIIIHIYGDAPPTRMHLMSDFKNEINKKGLSKNILIHGFDIKAAKKIAFMDVCLVPSIMADPFPTTVLEAAKAGKPVIATNHGGASEVIDNAVNGFLITPNDVSSFSDAICHLSNITKIQRESIGHMARDNYEKRFTIAAYERNFLSVLNSYILDGDSV</sequence>
<name>A0A653KVG7_AERVE</name>
<keyword evidence="1" id="KW-0812">Transmembrane</keyword>
<dbReference type="Pfam" id="PF13692">
    <property type="entry name" value="Glyco_trans_1_4"/>
    <property type="match status" value="1"/>
</dbReference>
<gene>
    <name evidence="2" type="ORF">AERO8C_130034</name>
</gene>
<evidence type="ECO:0000313" key="3">
    <source>
        <dbReference type="Proteomes" id="UP000439123"/>
    </source>
</evidence>
<dbReference type="EMBL" id="CABWLC010000005">
    <property type="protein sequence ID" value="VXA82447.1"/>
    <property type="molecule type" value="Genomic_DNA"/>
</dbReference>
<reference evidence="2 3" key="1">
    <citation type="submission" date="2019-10" db="EMBL/GenBank/DDBJ databases">
        <authorList>
            <person name="Karimi E."/>
        </authorList>
    </citation>
    <scope>NUCLEOTIDE SEQUENCE [LARGE SCALE GENOMIC DNA]</scope>
    <source>
        <strain evidence="2">Aeromonas sp. 8C</strain>
    </source>
</reference>
<keyword evidence="1" id="KW-0472">Membrane</keyword>
<proteinExistence type="predicted"/>
<dbReference type="AlphaFoldDB" id="A0A653KVG7"/>
<feature type="transmembrane region" description="Helical" evidence="1">
    <location>
        <begin position="19"/>
        <end position="37"/>
    </location>
</feature>
<feature type="transmembrane region" description="Helical" evidence="1">
    <location>
        <begin position="101"/>
        <end position="119"/>
    </location>
</feature>
<dbReference type="Gene3D" id="3.40.50.2000">
    <property type="entry name" value="Glycogen Phosphorylase B"/>
    <property type="match status" value="2"/>
</dbReference>
<evidence type="ECO:0000313" key="2">
    <source>
        <dbReference type="EMBL" id="VXA82447.1"/>
    </source>
</evidence>
<dbReference type="Proteomes" id="UP000439123">
    <property type="component" value="Unassembled WGS sequence"/>
</dbReference>
<feature type="transmembrane region" description="Helical" evidence="1">
    <location>
        <begin position="139"/>
        <end position="155"/>
    </location>
</feature>
<accession>A0A653KVG7</accession>
<keyword evidence="1" id="KW-1133">Transmembrane helix</keyword>
<dbReference type="SUPFAM" id="SSF53756">
    <property type="entry name" value="UDP-Glycosyltransferase/glycogen phosphorylase"/>
    <property type="match status" value="1"/>
</dbReference>
<dbReference type="GO" id="GO:0016740">
    <property type="term" value="F:transferase activity"/>
    <property type="evidence" value="ECO:0007669"/>
    <property type="project" value="UniProtKB-KW"/>
</dbReference>
<keyword evidence="2" id="KW-0808">Transferase</keyword>
<organism evidence="2 3">
    <name type="scientific">Aeromonas veronii</name>
    <dbReference type="NCBI Taxonomy" id="654"/>
    <lineage>
        <taxon>Bacteria</taxon>
        <taxon>Pseudomonadati</taxon>
        <taxon>Pseudomonadota</taxon>
        <taxon>Gammaproteobacteria</taxon>
        <taxon>Aeromonadales</taxon>
        <taxon>Aeromonadaceae</taxon>
        <taxon>Aeromonas</taxon>
    </lineage>
</organism>
<dbReference type="RefSeq" id="WP_159158484.1">
    <property type="nucleotide sequence ID" value="NZ_JAAKUO010000002.1"/>
</dbReference>
<dbReference type="PANTHER" id="PTHR12526">
    <property type="entry name" value="GLYCOSYLTRANSFERASE"/>
    <property type="match status" value="1"/>
</dbReference>
<evidence type="ECO:0000256" key="1">
    <source>
        <dbReference type="SAM" id="Phobius"/>
    </source>
</evidence>
<protein>
    <submittedName>
        <fullName evidence="2">Putative Glycosyltransferase involved in cell wall bisynthesis</fullName>
    </submittedName>
</protein>
<dbReference type="PANTHER" id="PTHR12526:SF627">
    <property type="entry name" value="D-RHAMNOSYLTRANSFERASE WBPZ"/>
    <property type="match status" value="1"/>
</dbReference>
<dbReference type="PROSITE" id="PS50096">
    <property type="entry name" value="IQ"/>
    <property type="match status" value="1"/>
</dbReference>